<gene>
    <name evidence="2" type="ORF">M9980_12200</name>
</gene>
<dbReference type="InterPro" id="IPR051599">
    <property type="entry name" value="Cell_Envelope_Assoc"/>
</dbReference>
<proteinExistence type="predicted"/>
<organism evidence="2 3">
    <name type="scientific">Sphingomonas donggukensis</name>
    <dbReference type="NCBI Taxonomy" id="2949093"/>
    <lineage>
        <taxon>Bacteria</taxon>
        <taxon>Pseudomonadati</taxon>
        <taxon>Pseudomonadota</taxon>
        <taxon>Alphaproteobacteria</taxon>
        <taxon>Sphingomonadales</taxon>
        <taxon>Sphingomonadaceae</taxon>
        <taxon>Sphingomonas</taxon>
    </lineage>
</organism>
<evidence type="ECO:0000259" key="1">
    <source>
        <dbReference type="Pfam" id="PF02698"/>
    </source>
</evidence>
<reference evidence="2" key="1">
    <citation type="submission" date="2022-05" db="EMBL/GenBank/DDBJ databases">
        <title>Sphingomonas sp. strain RMG20 Genome sequencing and assembly.</title>
        <authorList>
            <person name="Kim I."/>
        </authorList>
    </citation>
    <scope>NUCLEOTIDE SEQUENCE</scope>
    <source>
        <strain evidence="2">RMG20</strain>
    </source>
</reference>
<dbReference type="PANTHER" id="PTHR30336">
    <property type="entry name" value="INNER MEMBRANE PROTEIN, PROBABLE PERMEASE"/>
    <property type="match status" value="1"/>
</dbReference>
<dbReference type="Gene3D" id="3.40.50.620">
    <property type="entry name" value="HUPs"/>
    <property type="match status" value="1"/>
</dbReference>
<sequence length="169" mass="18577">MRRLIVVFGAAVRADGSASPTLARRIAIAERAVLADDQNEILCSGAVGDHPPSEAAVMAALLARSIDPARIHRDDRSRDTLQTVAAAVAFTRAHGFDRCVACTDRYHLPRVRMLFWLFGMPGDTVSSARGEHRGSRAYLTKMRLREAAALPYDLVAGAWAVRRAARRRR</sequence>
<dbReference type="RefSeq" id="WP_250751294.1">
    <property type="nucleotide sequence ID" value="NZ_CP098401.1"/>
</dbReference>
<accession>A0ABY4TSN0</accession>
<dbReference type="Pfam" id="PF02698">
    <property type="entry name" value="DUF218"/>
    <property type="match status" value="1"/>
</dbReference>
<dbReference type="InterPro" id="IPR014729">
    <property type="entry name" value="Rossmann-like_a/b/a_fold"/>
</dbReference>
<feature type="domain" description="DUF218" evidence="1">
    <location>
        <begin position="4"/>
        <end position="124"/>
    </location>
</feature>
<dbReference type="Proteomes" id="UP001055580">
    <property type="component" value="Chromosome"/>
</dbReference>
<evidence type="ECO:0000313" key="2">
    <source>
        <dbReference type="EMBL" id="URW75292.1"/>
    </source>
</evidence>
<evidence type="ECO:0000313" key="3">
    <source>
        <dbReference type="Proteomes" id="UP001055580"/>
    </source>
</evidence>
<keyword evidence="3" id="KW-1185">Reference proteome</keyword>
<dbReference type="InterPro" id="IPR003848">
    <property type="entry name" value="DUF218"/>
</dbReference>
<name>A0ABY4TSN0_9SPHN</name>
<dbReference type="PANTHER" id="PTHR30336:SF20">
    <property type="entry name" value="DUF218 DOMAIN-CONTAINING PROTEIN"/>
    <property type="match status" value="1"/>
</dbReference>
<dbReference type="CDD" id="cd06259">
    <property type="entry name" value="YdcF-like"/>
    <property type="match status" value="1"/>
</dbReference>
<protein>
    <submittedName>
        <fullName evidence="2">YdcF family protein</fullName>
    </submittedName>
</protein>
<dbReference type="EMBL" id="CP098401">
    <property type="protein sequence ID" value="URW75292.1"/>
    <property type="molecule type" value="Genomic_DNA"/>
</dbReference>